<protein>
    <submittedName>
        <fullName evidence="1">TraB/GumN family protein</fullName>
    </submittedName>
</protein>
<organism evidence="1 2">
    <name type="scientific">Cellvibrio polysaccharolyticus</name>
    <dbReference type="NCBI Taxonomy" id="2082724"/>
    <lineage>
        <taxon>Bacteria</taxon>
        <taxon>Pseudomonadati</taxon>
        <taxon>Pseudomonadota</taxon>
        <taxon>Gammaproteobacteria</taxon>
        <taxon>Cellvibrionales</taxon>
        <taxon>Cellvibrionaceae</taxon>
        <taxon>Cellvibrio</taxon>
    </lineage>
</organism>
<dbReference type="EMBL" id="PRDL01000001">
    <property type="protein sequence ID" value="MBE8717136.1"/>
    <property type="molecule type" value="Genomic_DNA"/>
</dbReference>
<dbReference type="PANTHER" id="PTHR40590">
    <property type="entry name" value="CYTOPLASMIC PROTEIN-RELATED"/>
    <property type="match status" value="1"/>
</dbReference>
<comment type="caution">
    <text evidence="1">The sequence shown here is derived from an EMBL/GenBank/DDBJ whole genome shotgun (WGS) entry which is preliminary data.</text>
</comment>
<name>A0A928V1M8_9GAMM</name>
<evidence type="ECO:0000313" key="2">
    <source>
        <dbReference type="Proteomes" id="UP000652567"/>
    </source>
</evidence>
<sequence>MFRASRFVFSVAAMLSRRGSLLLVAGCLLANICSARPLMWQVEKPGVSGEVYLFGSLHYGLPDFYPLPDYVMQAYEAADALVVELDVDTLEQTDVAQLMTGLGYWPPANKANQQPLKNLIGKKQWNLLADKAADQGVDAERFKNTRPWLVSMQLVSGQLRQTRFAATQGIDRYFIGLAREQKPILQLETFEQQIRTFSDISETHQVALLASTLKDYEKAPEMLEKLATSWQQGNVDQLEKHIFTAFHGSDVGEVLYERVFTGRNEQMAAYIANKLAAPQRYFVVTGIGHMLGDDGLVCLLQRDGYRIQQYPPTETPLCPDV</sequence>
<proteinExistence type="predicted"/>
<dbReference type="RefSeq" id="WP_193908749.1">
    <property type="nucleotide sequence ID" value="NZ_PRDL01000001.1"/>
</dbReference>
<dbReference type="Proteomes" id="UP000652567">
    <property type="component" value="Unassembled WGS sequence"/>
</dbReference>
<keyword evidence="2" id="KW-1185">Reference proteome</keyword>
<dbReference type="PANTHER" id="PTHR40590:SF1">
    <property type="entry name" value="CYTOPLASMIC PROTEIN"/>
    <property type="match status" value="1"/>
</dbReference>
<reference evidence="1" key="1">
    <citation type="submission" date="2018-07" db="EMBL/GenBank/DDBJ databases">
        <title>Genome assembly of strain Ka43.</title>
        <authorList>
            <person name="Kukolya J."/>
            <person name="Nagy I."/>
            <person name="Horvath B."/>
            <person name="Toth A."/>
        </authorList>
    </citation>
    <scope>NUCLEOTIDE SEQUENCE</scope>
    <source>
        <strain evidence="1">KB43</strain>
    </source>
</reference>
<evidence type="ECO:0000313" key="1">
    <source>
        <dbReference type="EMBL" id="MBE8717136.1"/>
    </source>
</evidence>
<accession>A0A928V1M8</accession>
<dbReference type="InterPro" id="IPR002816">
    <property type="entry name" value="TraB/PrgY/GumN_fam"/>
</dbReference>
<gene>
    <name evidence="1" type="ORF">C4F51_08040</name>
</gene>
<dbReference type="InterPro" id="IPR047111">
    <property type="entry name" value="YbaP-like"/>
</dbReference>
<dbReference type="Pfam" id="PF01963">
    <property type="entry name" value="TraB_PrgY_gumN"/>
    <property type="match status" value="1"/>
</dbReference>
<dbReference type="CDD" id="cd14789">
    <property type="entry name" value="Tiki"/>
    <property type="match status" value="1"/>
</dbReference>
<dbReference type="AlphaFoldDB" id="A0A928V1M8"/>